<dbReference type="SMART" id="SM00300">
    <property type="entry name" value="ChSh"/>
    <property type="match status" value="1"/>
</dbReference>
<dbReference type="EMBL" id="CAJPEX010000963">
    <property type="protein sequence ID" value="CAG0917779.1"/>
    <property type="molecule type" value="Genomic_DNA"/>
</dbReference>
<evidence type="ECO:0000256" key="2">
    <source>
        <dbReference type="ARBA" id="ARBA00022737"/>
    </source>
</evidence>
<evidence type="ECO:0000256" key="3">
    <source>
        <dbReference type="ARBA" id="ARBA00023242"/>
    </source>
</evidence>
<evidence type="ECO:0000313" key="6">
    <source>
        <dbReference type="EMBL" id="CAD7277627.1"/>
    </source>
</evidence>
<evidence type="ECO:0000259" key="5">
    <source>
        <dbReference type="PROSITE" id="PS50013"/>
    </source>
</evidence>
<proteinExistence type="predicted"/>
<protein>
    <recommendedName>
        <fullName evidence="5">Chromo domain-containing protein</fullName>
    </recommendedName>
</protein>
<keyword evidence="7" id="KW-1185">Reference proteome</keyword>
<feature type="compositionally biased region" description="Basic and acidic residues" evidence="4">
    <location>
        <begin position="81"/>
        <end position="95"/>
    </location>
</feature>
<dbReference type="CDD" id="cd00024">
    <property type="entry name" value="CD_CSD"/>
    <property type="match status" value="2"/>
</dbReference>
<dbReference type="PROSITE" id="PS00598">
    <property type="entry name" value="CHROMO_1"/>
    <property type="match status" value="1"/>
</dbReference>
<evidence type="ECO:0000256" key="1">
    <source>
        <dbReference type="ARBA" id="ARBA00004123"/>
    </source>
</evidence>
<feature type="domain" description="Chromo" evidence="5">
    <location>
        <begin position="10"/>
        <end position="58"/>
    </location>
</feature>
<dbReference type="GO" id="GO:0000792">
    <property type="term" value="C:heterochromatin"/>
    <property type="evidence" value="ECO:0007669"/>
    <property type="project" value="UniProtKB-ARBA"/>
</dbReference>
<dbReference type="Gene3D" id="2.40.50.40">
    <property type="match status" value="3"/>
</dbReference>
<reference evidence="6" key="1">
    <citation type="submission" date="2020-11" db="EMBL/GenBank/DDBJ databases">
        <authorList>
            <person name="Tran Van P."/>
        </authorList>
    </citation>
    <scope>NUCLEOTIDE SEQUENCE</scope>
</reference>
<feature type="domain" description="Chromo" evidence="5">
    <location>
        <begin position="135"/>
        <end position="193"/>
    </location>
</feature>
<feature type="compositionally biased region" description="Basic and acidic residues" evidence="4">
    <location>
        <begin position="107"/>
        <end position="119"/>
    </location>
</feature>
<dbReference type="AlphaFoldDB" id="A0A7R9GE84"/>
<feature type="region of interest" description="Disordered" evidence="4">
    <location>
        <begin position="61"/>
        <end position="119"/>
    </location>
</feature>
<name>A0A7R9GE84_9CRUS</name>
<dbReference type="InterPro" id="IPR051219">
    <property type="entry name" value="Heterochromatin_chromo-domain"/>
</dbReference>
<dbReference type="GO" id="GO:0005634">
    <property type="term" value="C:nucleus"/>
    <property type="evidence" value="ECO:0007669"/>
    <property type="project" value="UniProtKB-SubCell"/>
</dbReference>
<dbReference type="PROSITE" id="PS50013">
    <property type="entry name" value="CHROMO_2"/>
    <property type="match status" value="3"/>
</dbReference>
<dbReference type="EMBL" id="OA883000">
    <property type="protein sequence ID" value="CAD7277627.1"/>
    <property type="molecule type" value="Genomic_DNA"/>
</dbReference>
<dbReference type="InterPro" id="IPR016197">
    <property type="entry name" value="Chromo-like_dom_sf"/>
</dbReference>
<dbReference type="Proteomes" id="UP000678499">
    <property type="component" value="Unassembled WGS sequence"/>
</dbReference>
<organism evidence="6">
    <name type="scientific">Notodromas monacha</name>
    <dbReference type="NCBI Taxonomy" id="399045"/>
    <lineage>
        <taxon>Eukaryota</taxon>
        <taxon>Metazoa</taxon>
        <taxon>Ecdysozoa</taxon>
        <taxon>Arthropoda</taxon>
        <taxon>Crustacea</taxon>
        <taxon>Oligostraca</taxon>
        <taxon>Ostracoda</taxon>
        <taxon>Podocopa</taxon>
        <taxon>Podocopida</taxon>
        <taxon>Cypridocopina</taxon>
        <taxon>Cypridoidea</taxon>
        <taxon>Cyprididae</taxon>
        <taxon>Notodromas</taxon>
    </lineage>
</organism>
<dbReference type="OrthoDB" id="433924at2759"/>
<dbReference type="Pfam" id="PF00385">
    <property type="entry name" value="Chromo"/>
    <property type="match status" value="2"/>
</dbReference>
<dbReference type="InterPro" id="IPR000953">
    <property type="entry name" value="Chromo/chromo_shadow_dom"/>
</dbReference>
<comment type="subcellular location">
    <subcellularLocation>
        <location evidence="1">Nucleus</location>
    </subcellularLocation>
</comment>
<dbReference type="SUPFAM" id="SSF54160">
    <property type="entry name" value="Chromo domain-like"/>
    <property type="match status" value="3"/>
</dbReference>
<feature type="compositionally biased region" description="Polar residues" evidence="4">
    <location>
        <begin position="310"/>
        <end position="331"/>
    </location>
</feature>
<dbReference type="Pfam" id="PF01393">
    <property type="entry name" value="Chromo_shadow"/>
    <property type="match status" value="1"/>
</dbReference>
<keyword evidence="2" id="KW-0677">Repeat</keyword>
<dbReference type="CDD" id="cd00034">
    <property type="entry name" value="CSD"/>
    <property type="match status" value="1"/>
</dbReference>
<dbReference type="InterPro" id="IPR023780">
    <property type="entry name" value="Chromo_domain"/>
</dbReference>
<feature type="compositionally biased region" description="Basic residues" evidence="4">
    <location>
        <begin position="295"/>
        <end position="307"/>
    </location>
</feature>
<dbReference type="InterPro" id="IPR008251">
    <property type="entry name" value="Chromo_shadow_dom"/>
</dbReference>
<sequence>MDGNSDDETFTVEKVVDRKVENGVVSYLVKWKDFGEEDNTWEEDENLQCRDLIDAYNKGVEEAKTKKLPPPASESLPESNSKSEGDGRKSEKENVLPESKSSLETSEAERNVTRDGSSEVDNRLLEIKSGFDRGLKPERIIGATRKLGSLMFLMKWERSKEADLVPASEANRRCPQTVIQFYEERLSWGAIKKKLDIVNQSSFLILDNVRFSSLLIKWLKFPQRIMETEVSEWGFVEKVERISDYKGRGRECYVKWLGYGREHNTWEPIGNIMKVAPMKVEEFYNRKRKNSKKGTCFVRKRRGTRKTRSLDTQLTTPSGRKSSEGTSSNIRDSVVSETDPYVCGSKENASGTAESSVENGLVSRNHESVIECKPYAIVCCFTPKEKTVLSPEVALPNVPHVVLACEGPKIGKLLTLEEAKLLYPFAWSDFLANSVDVVR</sequence>
<dbReference type="PANTHER" id="PTHR22812">
    <property type="entry name" value="CHROMOBOX PROTEIN"/>
    <property type="match status" value="1"/>
</dbReference>
<dbReference type="SMART" id="SM00298">
    <property type="entry name" value="CHROMO"/>
    <property type="match status" value="3"/>
</dbReference>
<evidence type="ECO:0000256" key="4">
    <source>
        <dbReference type="SAM" id="MobiDB-lite"/>
    </source>
</evidence>
<feature type="region of interest" description="Disordered" evidence="4">
    <location>
        <begin position="295"/>
        <end position="334"/>
    </location>
</feature>
<accession>A0A7R9GE84</accession>
<gene>
    <name evidence="6" type="ORF">NMOB1V02_LOCUS5355</name>
</gene>
<keyword evidence="3" id="KW-0539">Nucleus</keyword>
<feature type="domain" description="Chromo" evidence="5">
    <location>
        <begin position="237"/>
        <end position="295"/>
    </location>
</feature>
<dbReference type="InterPro" id="IPR023779">
    <property type="entry name" value="Chromodomain_CS"/>
</dbReference>
<evidence type="ECO:0000313" key="7">
    <source>
        <dbReference type="Proteomes" id="UP000678499"/>
    </source>
</evidence>
<dbReference type="FunFam" id="2.40.50.40:FF:000031">
    <property type="entry name" value="Heterochromatin protein 1"/>
    <property type="match status" value="1"/>
</dbReference>